<proteinExistence type="predicted"/>
<dbReference type="AlphaFoldDB" id="A0A2S6I441"/>
<dbReference type="PANTHER" id="PTHR43019">
    <property type="entry name" value="SERINE ENDOPROTEASE DEGS"/>
    <property type="match status" value="1"/>
</dbReference>
<dbReference type="Gene3D" id="3.30.1460.10">
    <property type="match status" value="1"/>
</dbReference>
<dbReference type="OrthoDB" id="9766361at2"/>
<dbReference type="Gene3D" id="2.40.10.120">
    <property type="match status" value="1"/>
</dbReference>
<keyword evidence="1" id="KW-0645">Protease</keyword>
<protein>
    <submittedName>
        <fullName evidence="1">Serine protease Do</fullName>
    </submittedName>
</protein>
<keyword evidence="1" id="KW-0378">Hydrolase</keyword>
<dbReference type="GO" id="GO:0004252">
    <property type="term" value="F:serine-type endopeptidase activity"/>
    <property type="evidence" value="ECO:0007669"/>
    <property type="project" value="InterPro"/>
</dbReference>
<dbReference type="CDD" id="cd17036">
    <property type="entry name" value="T3SC_YbjN-like_1"/>
    <property type="match status" value="1"/>
</dbReference>
<dbReference type="GO" id="GO:0006508">
    <property type="term" value="P:proteolysis"/>
    <property type="evidence" value="ECO:0007669"/>
    <property type="project" value="UniProtKB-KW"/>
</dbReference>
<sequence length="347" mass="37877">MYVFQVATPFSTGTGIYLPQYKLIVTNEHVVRDSASVVIGGEGAAEQLAPVIYLDPYYDLAFLRLQESNELPPLPLAAHLPGVGQTVTAMGQHFGEHRREATGRVVEDSFLRHGIAFFVHDARQGSTQSGSGAYGVGGELLGINMLDAPDDEGRTLALPATVLGKVLEDFTGGNGRPATRCFECRQLTFEGNGHTRGRCAHCGSELILPGQLEDAEPTGVNATIEAIIRAGGHDPRLARRGPNLWNIRQGSATIQIAYHEESGLVTGDAHLCQLPEAPSPDLFAYLLRENALTRQLSFSTYGRDIILSLLIYDRYLTVDTALPRFEYLFEQADAYDNILVERYGAGW</sequence>
<dbReference type="InterPro" id="IPR009003">
    <property type="entry name" value="Peptidase_S1_PA"/>
</dbReference>
<dbReference type="InterPro" id="IPR001940">
    <property type="entry name" value="Peptidase_S1C"/>
</dbReference>
<dbReference type="EMBL" id="PTJC01000006">
    <property type="protein sequence ID" value="PPK85946.1"/>
    <property type="molecule type" value="Genomic_DNA"/>
</dbReference>
<evidence type="ECO:0000313" key="1">
    <source>
        <dbReference type="EMBL" id="PPK85946.1"/>
    </source>
</evidence>
<dbReference type="PANTHER" id="PTHR43019:SF23">
    <property type="entry name" value="PROTEASE DO-LIKE 5, CHLOROPLASTIC"/>
    <property type="match status" value="1"/>
</dbReference>
<dbReference type="Proteomes" id="UP000237662">
    <property type="component" value="Unassembled WGS sequence"/>
</dbReference>
<dbReference type="SUPFAM" id="SSF69635">
    <property type="entry name" value="Type III secretory system chaperone-like"/>
    <property type="match status" value="1"/>
</dbReference>
<evidence type="ECO:0000313" key="2">
    <source>
        <dbReference type="Proteomes" id="UP000237662"/>
    </source>
</evidence>
<keyword evidence="2" id="KW-1185">Reference proteome</keyword>
<dbReference type="PRINTS" id="PR00834">
    <property type="entry name" value="PROTEASES2C"/>
</dbReference>
<gene>
    <name evidence="1" type="ORF">CLV84_2859</name>
</gene>
<accession>A0A2S6I441</accession>
<dbReference type="SUPFAM" id="SSF50494">
    <property type="entry name" value="Trypsin-like serine proteases"/>
    <property type="match status" value="1"/>
</dbReference>
<name>A0A2S6I441_9BACT</name>
<reference evidence="1 2" key="1">
    <citation type="submission" date="2018-02" db="EMBL/GenBank/DDBJ databases">
        <title>Genomic Encyclopedia of Archaeal and Bacterial Type Strains, Phase II (KMG-II): from individual species to whole genera.</title>
        <authorList>
            <person name="Goeker M."/>
        </authorList>
    </citation>
    <scope>NUCLEOTIDE SEQUENCE [LARGE SCALE GENOMIC DNA]</scope>
    <source>
        <strain evidence="1 2">DSM 29526</strain>
    </source>
</reference>
<organism evidence="1 2">
    <name type="scientific">Neolewinella xylanilytica</name>
    <dbReference type="NCBI Taxonomy" id="1514080"/>
    <lineage>
        <taxon>Bacteria</taxon>
        <taxon>Pseudomonadati</taxon>
        <taxon>Bacteroidota</taxon>
        <taxon>Saprospiria</taxon>
        <taxon>Saprospirales</taxon>
        <taxon>Lewinellaceae</taxon>
        <taxon>Neolewinella</taxon>
    </lineage>
</organism>
<comment type="caution">
    <text evidence="1">The sequence shown here is derived from an EMBL/GenBank/DDBJ whole genome shotgun (WGS) entry which is preliminary data.</text>
</comment>
<dbReference type="RefSeq" id="WP_104420421.1">
    <property type="nucleotide sequence ID" value="NZ_PTJC01000006.1"/>
</dbReference>
<dbReference type="Pfam" id="PF13365">
    <property type="entry name" value="Trypsin_2"/>
    <property type="match status" value="1"/>
</dbReference>